<dbReference type="OrthoDB" id="15218at2"/>
<evidence type="ECO:0000256" key="8">
    <source>
        <dbReference type="ARBA" id="ARBA00022833"/>
    </source>
</evidence>
<dbReference type="Gene3D" id="3.30.2010.10">
    <property type="entry name" value="Metalloproteases ('zincins'), catalytic domain"/>
    <property type="match status" value="1"/>
</dbReference>
<organism evidence="14 15">
    <name type="scientific">Ilyobacter polytropus (strain ATCC 51220 / DSM 2926 / LMG 16218 / CuHBu1)</name>
    <dbReference type="NCBI Taxonomy" id="572544"/>
    <lineage>
        <taxon>Bacteria</taxon>
        <taxon>Fusobacteriati</taxon>
        <taxon>Fusobacteriota</taxon>
        <taxon>Fusobacteriia</taxon>
        <taxon>Fusobacteriales</taxon>
        <taxon>Fusobacteriaceae</taxon>
        <taxon>Ilyobacter</taxon>
    </lineage>
</organism>
<comment type="similarity">
    <text evidence="2 12">Belongs to the peptidase M48B family.</text>
</comment>
<dbReference type="STRING" id="572544.Ilyop_0967"/>
<feature type="transmembrane region" description="Helical" evidence="12">
    <location>
        <begin position="176"/>
        <end position="196"/>
    </location>
</feature>
<dbReference type="PANTHER" id="PTHR43221:SF1">
    <property type="entry name" value="PROTEASE HTPX"/>
    <property type="match status" value="1"/>
</dbReference>
<feature type="transmembrane region" description="Helical" evidence="12">
    <location>
        <begin position="30"/>
        <end position="47"/>
    </location>
</feature>
<keyword evidence="10 12" id="KW-0482">Metalloprotease</keyword>
<evidence type="ECO:0000256" key="11">
    <source>
        <dbReference type="ARBA" id="ARBA00023136"/>
    </source>
</evidence>
<evidence type="ECO:0000256" key="9">
    <source>
        <dbReference type="ARBA" id="ARBA00022989"/>
    </source>
</evidence>
<keyword evidence="11 12" id="KW-0472">Membrane</keyword>
<keyword evidence="15" id="KW-1185">Reference proteome</keyword>
<dbReference type="CDD" id="cd07336">
    <property type="entry name" value="M48B_HtpX_like"/>
    <property type="match status" value="1"/>
</dbReference>
<feature type="binding site" evidence="12">
    <location>
        <position position="201"/>
    </location>
    <ligand>
        <name>Zn(2+)</name>
        <dbReference type="ChEBI" id="CHEBI:29105"/>
        <note>catalytic</note>
    </ligand>
</feature>
<dbReference type="InterPro" id="IPR001915">
    <property type="entry name" value="Peptidase_M48"/>
</dbReference>
<feature type="binding site" evidence="12">
    <location>
        <position position="132"/>
    </location>
    <ligand>
        <name>Zn(2+)</name>
        <dbReference type="ChEBI" id="CHEBI:29105"/>
        <note>catalytic</note>
    </ligand>
</feature>
<keyword evidence="12" id="KW-0997">Cell inner membrane</keyword>
<dbReference type="GO" id="GO:0005886">
    <property type="term" value="C:plasma membrane"/>
    <property type="evidence" value="ECO:0007669"/>
    <property type="project" value="UniProtKB-SubCell"/>
</dbReference>
<keyword evidence="9 12" id="KW-1133">Transmembrane helix</keyword>
<dbReference type="EC" id="3.4.24.-" evidence="12"/>
<keyword evidence="8 12" id="KW-0862">Zinc</keyword>
<evidence type="ECO:0000256" key="2">
    <source>
        <dbReference type="ARBA" id="ARBA00009779"/>
    </source>
</evidence>
<evidence type="ECO:0000256" key="7">
    <source>
        <dbReference type="ARBA" id="ARBA00022801"/>
    </source>
</evidence>
<feature type="transmembrane region" description="Helical" evidence="12">
    <location>
        <begin position="138"/>
        <end position="156"/>
    </location>
</feature>
<keyword evidence="4 12" id="KW-0645">Protease</keyword>
<dbReference type="PANTHER" id="PTHR43221">
    <property type="entry name" value="PROTEASE HTPX"/>
    <property type="match status" value="1"/>
</dbReference>
<keyword evidence="6 12" id="KW-0479">Metal-binding</keyword>
<feature type="transmembrane region" description="Helical" evidence="12">
    <location>
        <begin position="7"/>
        <end position="24"/>
    </location>
</feature>
<gene>
    <name evidence="12" type="primary">htpX</name>
    <name evidence="14" type="ordered locus">Ilyop_0967</name>
</gene>
<dbReference type="RefSeq" id="WP_013387417.1">
    <property type="nucleotide sequence ID" value="NC_014632.1"/>
</dbReference>
<dbReference type="HOGENOM" id="CLU_042266_3_0_0"/>
<dbReference type="eggNOG" id="COG0501">
    <property type="taxonomic scope" value="Bacteria"/>
</dbReference>
<dbReference type="HAMAP" id="MF_00188">
    <property type="entry name" value="Pept_M48_protease_HtpX"/>
    <property type="match status" value="1"/>
</dbReference>
<dbReference type="NCBIfam" id="NF002826">
    <property type="entry name" value="PRK03001.1"/>
    <property type="match status" value="1"/>
</dbReference>
<evidence type="ECO:0000313" key="15">
    <source>
        <dbReference type="Proteomes" id="UP000006875"/>
    </source>
</evidence>
<comment type="subcellular location">
    <subcellularLocation>
        <location evidence="12">Cell inner membrane</location>
        <topology evidence="12">Multi-pass membrane protein</topology>
    </subcellularLocation>
    <subcellularLocation>
        <location evidence="1">Cell membrane</location>
        <topology evidence="1">Multi-pass membrane protein</topology>
    </subcellularLocation>
</comment>
<evidence type="ECO:0000256" key="6">
    <source>
        <dbReference type="ARBA" id="ARBA00022723"/>
    </source>
</evidence>
<dbReference type="Pfam" id="PF01435">
    <property type="entry name" value="Peptidase_M48"/>
    <property type="match status" value="1"/>
</dbReference>
<keyword evidence="5 12" id="KW-0812">Transmembrane</keyword>
<evidence type="ECO:0000259" key="13">
    <source>
        <dbReference type="Pfam" id="PF01435"/>
    </source>
</evidence>
<name>E3H950_ILYPC</name>
<reference evidence="14 15" key="1">
    <citation type="journal article" date="2010" name="Stand. Genomic Sci.">
        <title>Complete genome sequence of Ilyobacter polytropus type strain (CuHbu1).</title>
        <authorList>
            <person name="Sikorski J."/>
            <person name="Chertkov O."/>
            <person name="Lapidus A."/>
            <person name="Nolan M."/>
            <person name="Lucas S."/>
            <person name="Del Rio T.G."/>
            <person name="Tice H."/>
            <person name="Cheng J.F."/>
            <person name="Tapia R."/>
            <person name="Han C."/>
            <person name="Goodwin L."/>
            <person name="Pitluck S."/>
            <person name="Liolios K."/>
            <person name="Ivanova N."/>
            <person name="Mavromatis K."/>
            <person name="Mikhailova N."/>
            <person name="Pati A."/>
            <person name="Chen A."/>
            <person name="Palaniappan K."/>
            <person name="Land M."/>
            <person name="Hauser L."/>
            <person name="Chang Y.J."/>
            <person name="Jeffries C.D."/>
            <person name="Brambilla E."/>
            <person name="Yasawong M."/>
            <person name="Rohde M."/>
            <person name="Pukall R."/>
            <person name="Spring S."/>
            <person name="Goker M."/>
            <person name="Woyke T."/>
            <person name="Bristow J."/>
            <person name="Eisen J.A."/>
            <person name="Markowitz V."/>
            <person name="Hugenholtz P."/>
            <person name="Kyrpides N.C."/>
            <person name="Klenk H.P."/>
        </authorList>
    </citation>
    <scope>NUCLEOTIDE SEQUENCE [LARGE SCALE GENOMIC DNA]</scope>
    <source>
        <strain evidence="15">ATCC 51220 / DSM 2926 / LMG 16218 / CuHBu1</strain>
    </source>
</reference>
<dbReference type="GO" id="GO:0004222">
    <property type="term" value="F:metalloendopeptidase activity"/>
    <property type="evidence" value="ECO:0007669"/>
    <property type="project" value="UniProtKB-UniRule"/>
</dbReference>
<keyword evidence="3 12" id="KW-1003">Cell membrane</keyword>
<dbReference type="InterPro" id="IPR050083">
    <property type="entry name" value="HtpX_protease"/>
</dbReference>
<comment type="cofactor">
    <cofactor evidence="12">
        <name>Zn(2+)</name>
        <dbReference type="ChEBI" id="CHEBI:29105"/>
    </cofactor>
    <text evidence="12">Binds 1 zinc ion per subunit.</text>
</comment>
<dbReference type="GO" id="GO:0008270">
    <property type="term" value="F:zinc ion binding"/>
    <property type="evidence" value="ECO:0007669"/>
    <property type="project" value="UniProtKB-UniRule"/>
</dbReference>
<sequence length="279" mass="30918">MKTLKTFLLMFVMTIILMFFGNILGGQRGMTIALLFSFGMNFFSYWFSDKMVLSMYKAQPLTQDSKVYQIVRRLARNADLPMPKVYIINQSQPNAFATGRNPKHAAVAVTRGLLDILDDNELSGVIAHELGHVNNRDILIGTIAASMAGAITYLAHMARWAAIFGRSDNDRDENPFALIATMILAPIAAMLVQMAISRTREYKADAYGAKVSGNPLYLARALRKLEMSSKRIPMSANPATSHMFIVNPLSAEKMASLFSTHPSTAMRIAKLEEMSENGL</sequence>
<protein>
    <recommendedName>
        <fullName evidence="12">Protease HtpX homolog</fullName>
        <ecNumber evidence="12">3.4.24.-</ecNumber>
    </recommendedName>
</protein>
<proteinExistence type="inferred from homology"/>
<accession>E3H950</accession>
<evidence type="ECO:0000256" key="1">
    <source>
        <dbReference type="ARBA" id="ARBA00004651"/>
    </source>
</evidence>
<dbReference type="EMBL" id="CP002281">
    <property type="protein sequence ID" value="ADO82749.1"/>
    <property type="molecule type" value="Genomic_DNA"/>
</dbReference>
<keyword evidence="7 12" id="KW-0378">Hydrolase</keyword>
<evidence type="ECO:0000256" key="3">
    <source>
        <dbReference type="ARBA" id="ARBA00022475"/>
    </source>
</evidence>
<evidence type="ECO:0000256" key="4">
    <source>
        <dbReference type="ARBA" id="ARBA00022670"/>
    </source>
</evidence>
<evidence type="ECO:0000313" key="14">
    <source>
        <dbReference type="EMBL" id="ADO82749.1"/>
    </source>
</evidence>
<evidence type="ECO:0000256" key="5">
    <source>
        <dbReference type="ARBA" id="ARBA00022692"/>
    </source>
</evidence>
<feature type="active site" evidence="12">
    <location>
        <position position="129"/>
    </location>
</feature>
<evidence type="ECO:0000256" key="10">
    <source>
        <dbReference type="ARBA" id="ARBA00023049"/>
    </source>
</evidence>
<evidence type="ECO:0000256" key="12">
    <source>
        <dbReference type="HAMAP-Rule" id="MF_00188"/>
    </source>
</evidence>
<dbReference type="GO" id="GO:0006508">
    <property type="term" value="P:proteolysis"/>
    <property type="evidence" value="ECO:0007669"/>
    <property type="project" value="UniProtKB-KW"/>
</dbReference>
<dbReference type="InterPro" id="IPR022919">
    <property type="entry name" value="Pept_M48_protease_HtpX"/>
</dbReference>
<keyword evidence="14" id="KW-0346">Stress response</keyword>
<dbReference type="KEGG" id="ipo:Ilyop_0967"/>
<dbReference type="Proteomes" id="UP000006875">
    <property type="component" value="Chromosome"/>
</dbReference>
<feature type="domain" description="Peptidase M48" evidence="13">
    <location>
        <begin position="63"/>
        <end position="274"/>
    </location>
</feature>
<feature type="binding site" evidence="12">
    <location>
        <position position="128"/>
    </location>
    <ligand>
        <name>Zn(2+)</name>
        <dbReference type="ChEBI" id="CHEBI:29105"/>
        <note>catalytic</note>
    </ligand>
</feature>
<dbReference type="AlphaFoldDB" id="E3H950"/>